<dbReference type="PANTHER" id="PTHR12867">
    <property type="entry name" value="GLYCOSYL TRANSFERASE-RELATED"/>
    <property type="match status" value="1"/>
</dbReference>
<keyword evidence="5" id="KW-0256">Endoplasmic reticulum</keyword>
<feature type="domain" description="Glycosyl transferase family 28 C-terminal" evidence="6">
    <location>
        <begin position="1"/>
        <end position="140"/>
    </location>
</feature>
<dbReference type="Pfam" id="PF04101">
    <property type="entry name" value="Glyco_tran_28_C"/>
    <property type="match status" value="1"/>
</dbReference>
<evidence type="ECO:0000256" key="4">
    <source>
        <dbReference type="ARBA" id="ARBA00022679"/>
    </source>
</evidence>
<evidence type="ECO:0000313" key="8">
    <source>
        <dbReference type="Proteomes" id="UP000003755"/>
    </source>
</evidence>
<dbReference type="PANTHER" id="PTHR12867:SF6">
    <property type="entry name" value="N-ACETYLGLUCOSAMINYLDIPHOSPHODOLICHOL N-ACETYLGLUCOSAMINYLTRANSFERASE"/>
    <property type="match status" value="1"/>
</dbReference>
<dbReference type="InterPro" id="IPR007235">
    <property type="entry name" value="Glyco_trans_28_C"/>
</dbReference>
<dbReference type="Proteomes" id="UP000003755">
    <property type="component" value="Unassembled WGS sequence"/>
</dbReference>
<evidence type="ECO:0000256" key="3">
    <source>
        <dbReference type="ARBA" id="ARBA00022676"/>
    </source>
</evidence>
<proteinExistence type="inferred from homology"/>
<dbReference type="Gene3D" id="3.40.50.2000">
    <property type="entry name" value="Glycogen Phosphorylase B"/>
    <property type="match status" value="1"/>
</dbReference>
<gene>
    <name evidence="7" type="ORF">BLAHAN_06520</name>
</gene>
<reference evidence="7" key="1">
    <citation type="submission" date="2009-09" db="EMBL/GenBank/DDBJ databases">
        <authorList>
            <person name="Weinstock G."/>
            <person name="Sodergren E."/>
            <person name="Clifton S."/>
            <person name="Fulton L."/>
            <person name="Fulton B."/>
            <person name="Courtney L."/>
            <person name="Fronick C."/>
            <person name="Harrison M."/>
            <person name="Strong C."/>
            <person name="Farmer C."/>
            <person name="Delahaunty K."/>
            <person name="Markovic C."/>
            <person name="Hall O."/>
            <person name="Minx P."/>
            <person name="Tomlinson C."/>
            <person name="Mitreva M."/>
            <person name="Nelson J."/>
            <person name="Hou S."/>
            <person name="Wollam A."/>
            <person name="Pepin K.H."/>
            <person name="Johnson M."/>
            <person name="Bhonagiri V."/>
            <person name="Nash W.E."/>
            <person name="Warren W."/>
            <person name="Chinwalla A."/>
            <person name="Mardis E.R."/>
            <person name="Wilson R.K."/>
        </authorList>
    </citation>
    <scope>NUCLEOTIDE SEQUENCE [LARGE SCALE GENOMIC DNA]</scope>
    <source>
        <strain evidence="7">DSM 20583</strain>
    </source>
</reference>
<dbReference type="AlphaFoldDB" id="C9LAR7"/>
<dbReference type="InterPro" id="IPR039042">
    <property type="entry name" value="Alg13-like"/>
</dbReference>
<keyword evidence="4" id="KW-0808">Transferase</keyword>
<keyword evidence="3" id="KW-0328">Glycosyltransferase</keyword>
<dbReference type="KEGG" id="bhan:CGC63_00445"/>
<organism evidence="7 8">
    <name type="scientific">Blautia hansenii DSM 20583</name>
    <dbReference type="NCBI Taxonomy" id="537007"/>
    <lineage>
        <taxon>Bacteria</taxon>
        <taxon>Bacillati</taxon>
        <taxon>Bacillota</taxon>
        <taxon>Clostridia</taxon>
        <taxon>Lachnospirales</taxon>
        <taxon>Lachnospiraceae</taxon>
        <taxon>Blautia</taxon>
    </lineage>
</organism>
<evidence type="ECO:0000256" key="1">
    <source>
        <dbReference type="ARBA" id="ARBA00004240"/>
    </source>
</evidence>
<evidence type="ECO:0000313" key="7">
    <source>
        <dbReference type="EMBL" id="EEX20791.1"/>
    </source>
</evidence>
<dbReference type="EMBL" id="ABYU02000036">
    <property type="protein sequence ID" value="EEX20791.1"/>
    <property type="molecule type" value="Genomic_DNA"/>
</dbReference>
<accession>C9LAR7</accession>
<dbReference type="eggNOG" id="COG5017">
    <property type="taxonomic scope" value="Bacteria"/>
</dbReference>
<evidence type="ECO:0000256" key="2">
    <source>
        <dbReference type="ARBA" id="ARBA00006962"/>
    </source>
</evidence>
<dbReference type="RefSeq" id="WP_003023103.1">
    <property type="nucleotide sequence ID" value="NZ_CP022413.2"/>
</dbReference>
<comment type="caution">
    <text evidence="7">The sequence shown here is derived from an EMBL/GenBank/DDBJ whole genome shotgun (WGS) entry which is preliminary data.</text>
</comment>
<dbReference type="STRING" id="537007.BLAHAN_06520"/>
<protein>
    <submittedName>
        <fullName evidence="7">Glycosyltransferase family 28 C-terminal domain protein</fullName>
    </submittedName>
</protein>
<comment type="subcellular location">
    <subcellularLocation>
        <location evidence="1">Endoplasmic reticulum</location>
    </subcellularLocation>
</comment>
<keyword evidence="8" id="KW-1185">Reference proteome</keyword>
<evidence type="ECO:0000259" key="6">
    <source>
        <dbReference type="Pfam" id="PF04101"/>
    </source>
</evidence>
<evidence type="ECO:0000256" key="5">
    <source>
        <dbReference type="ARBA" id="ARBA00022824"/>
    </source>
</evidence>
<sequence>MIFVTVGTHEQPFDRLIECIDNLKKEGNIKEEVIIQTGFSTYEPKYCEWKNLLPYKQMVENVSKARIVITHGGPASFIMPLQMGKIPIVVPRQKKYNEHVNDHQVEFVEQVAKRMENILVVEEIADMKRKILEYDKLVNRMKKRQNSNNERFNANFAQIVSEIIKGD</sequence>
<name>C9LAR7_BLAHA</name>
<comment type="similarity">
    <text evidence="2">Belongs to the glycosyltransferase 28 family.</text>
</comment>
<dbReference type="GO" id="GO:0006488">
    <property type="term" value="P:dolichol-linked oligosaccharide biosynthetic process"/>
    <property type="evidence" value="ECO:0007669"/>
    <property type="project" value="InterPro"/>
</dbReference>
<dbReference type="HOGENOM" id="CLU_085408_1_0_9"/>
<dbReference type="GO" id="GO:0016758">
    <property type="term" value="F:hexosyltransferase activity"/>
    <property type="evidence" value="ECO:0007669"/>
    <property type="project" value="InterPro"/>
</dbReference>